<evidence type="ECO:0000256" key="1">
    <source>
        <dbReference type="ARBA" id="ARBA00004651"/>
    </source>
</evidence>
<evidence type="ECO:0000256" key="8">
    <source>
        <dbReference type="SAM" id="Phobius"/>
    </source>
</evidence>
<dbReference type="GO" id="GO:0005886">
    <property type="term" value="C:plasma membrane"/>
    <property type="evidence" value="ECO:0007669"/>
    <property type="project" value="UniProtKB-SubCell"/>
</dbReference>
<dbReference type="RefSeq" id="WP_231945150.1">
    <property type="nucleotide sequence ID" value="NZ_LT629695.1"/>
</dbReference>
<dbReference type="InterPro" id="IPR037294">
    <property type="entry name" value="ABC_BtuC-like"/>
</dbReference>
<feature type="transmembrane region" description="Helical" evidence="8">
    <location>
        <begin position="344"/>
        <end position="365"/>
    </location>
</feature>
<feature type="transmembrane region" description="Helical" evidence="8">
    <location>
        <begin position="273"/>
        <end position="290"/>
    </location>
</feature>
<dbReference type="CDD" id="cd06550">
    <property type="entry name" value="TM_ABC_iron-siderophores_like"/>
    <property type="match status" value="1"/>
</dbReference>
<dbReference type="Gene3D" id="1.10.3470.10">
    <property type="entry name" value="ABC transporter involved in vitamin B12 uptake, BtuC"/>
    <property type="match status" value="1"/>
</dbReference>
<accession>A0A1G8B6G4</accession>
<feature type="transmembrane region" description="Helical" evidence="8">
    <location>
        <begin position="35"/>
        <end position="56"/>
    </location>
</feature>
<dbReference type="AlphaFoldDB" id="A0A1G8B6G4"/>
<dbReference type="Proteomes" id="UP000198822">
    <property type="component" value="Chromosome I"/>
</dbReference>
<dbReference type="InterPro" id="IPR000522">
    <property type="entry name" value="ABC_transptr_permease_BtuC"/>
</dbReference>
<dbReference type="SUPFAM" id="SSF81345">
    <property type="entry name" value="ABC transporter involved in vitamin B12 uptake, BtuC"/>
    <property type="match status" value="1"/>
</dbReference>
<keyword evidence="4" id="KW-1003">Cell membrane</keyword>
<dbReference type="GO" id="GO:0022857">
    <property type="term" value="F:transmembrane transporter activity"/>
    <property type="evidence" value="ECO:0007669"/>
    <property type="project" value="InterPro"/>
</dbReference>
<dbReference type="FunFam" id="1.10.3470.10:FF:000001">
    <property type="entry name" value="Vitamin B12 ABC transporter permease BtuC"/>
    <property type="match status" value="1"/>
</dbReference>
<evidence type="ECO:0000313" key="9">
    <source>
        <dbReference type="EMBL" id="SDH28832.1"/>
    </source>
</evidence>
<dbReference type="STRING" id="399736.SAMN04489720_0697"/>
<feature type="transmembrane region" description="Helical" evidence="8">
    <location>
        <begin position="134"/>
        <end position="154"/>
    </location>
</feature>
<protein>
    <submittedName>
        <fullName evidence="9">Iron complex transport system permease protein</fullName>
    </submittedName>
</protein>
<dbReference type="Pfam" id="PF01032">
    <property type="entry name" value="FecCD"/>
    <property type="match status" value="1"/>
</dbReference>
<comment type="similarity">
    <text evidence="2">Belongs to the binding-protein-dependent transport system permease family. FecCD subfamily.</text>
</comment>
<proteinExistence type="inferred from homology"/>
<feature type="transmembrane region" description="Helical" evidence="8">
    <location>
        <begin position="184"/>
        <end position="210"/>
    </location>
</feature>
<organism evidence="9 10">
    <name type="scientific">Agrococcus jejuensis</name>
    <dbReference type="NCBI Taxonomy" id="399736"/>
    <lineage>
        <taxon>Bacteria</taxon>
        <taxon>Bacillati</taxon>
        <taxon>Actinomycetota</taxon>
        <taxon>Actinomycetes</taxon>
        <taxon>Micrococcales</taxon>
        <taxon>Microbacteriaceae</taxon>
        <taxon>Agrococcus</taxon>
    </lineage>
</organism>
<keyword evidence="3" id="KW-0813">Transport</keyword>
<evidence type="ECO:0000256" key="3">
    <source>
        <dbReference type="ARBA" id="ARBA00022448"/>
    </source>
</evidence>
<evidence type="ECO:0000256" key="4">
    <source>
        <dbReference type="ARBA" id="ARBA00022475"/>
    </source>
</evidence>
<dbReference type="GO" id="GO:0033214">
    <property type="term" value="P:siderophore-iron import into cell"/>
    <property type="evidence" value="ECO:0007669"/>
    <property type="project" value="TreeGrafter"/>
</dbReference>
<feature type="transmembrane region" description="Helical" evidence="8">
    <location>
        <begin position="160"/>
        <end position="177"/>
    </location>
</feature>
<gene>
    <name evidence="9" type="ORF">SAMN04489720_0697</name>
</gene>
<feature type="transmembrane region" description="Helical" evidence="8">
    <location>
        <begin position="230"/>
        <end position="252"/>
    </location>
</feature>
<reference evidence="10" key="1">
    <citation type="submission" date="2016-10" db="EMBL/GenBank/DDBJ databases">
        <authorList>
            <person name="Varghese N."/>
            <person name="Submissions S."/>
        </authorList>
    </citation>
    <scope>NUCLEOTIDE SEQUENCE [LARGE SCALE GENOMIC DNA]</scope>
    <source>
        <strain evidence="10">DSM 22002</strain>
    </source>
</reference>
<evidence type="ECO:0000256" key="6">
    <source>
        <dbReference type="ARBA" id="ARBA00022989"/>
    </source>
</evidence>
<keyword evidence="10" id="KW-1185">Reference proteome</keyword>
<dbReference type="PANTHER" id="PTHR30472">
    <property type="entry name" value="FERRIC ENTEROBACTIN TRANSPORT SYSTEM PERMEASE PROTEIN"/>
    <property type="match status" value="1"/>
</dbReference>
<dbReference type="PANTHER" id="PTHR30472:SF25">
    <property type="entry name" value="ABC TRANSPORTER PERMEASE PROTEIN MJ0876-RELATED"/>
    <property type="match status" value="1"/>
</dbReference>
<evidence type="ECO:0000313" key="10">
    <source>
        <dbReference type="Proteomes" id="UP000198822"/>
    </source>
</evidence>
<keyword evidence="7 8" id="KW-0472">Membrane</keyword>
<feature type="transmembrane region" description="Helical" evidence="8">
    <location>
        <begin position="101"/>
        <end position="122"/>
    </location>
</feature>
<keyword evidence="6 8" id="KW-1133">Transmembrane helix</keyword>
<comment type="subcellular location">
    <subcellularLocation>
        <location evidence="1">Cell membrane</location>
        <topology evidence="1">Multi-pass membrane protein</topology>
    </subcellularLocation>
</comment>
<dbReference type="EMBL" id="LT629695">
    <property type="protein sequence ID" value="SDH28832.1"/>
    <property type="molecule type" value="Genomic_DNA"/>
</dbReference>
<keyword evidence="5 8" id="KW-0812">Transmembrane</keyword>
<evidence type="ECO:0000256" key="5">
    <source>
        <dbReference type="ARBA" id="ARBA00022692"/>
    </source>
</evidence>
<evidence type="ECO:0000256" key="7">
    <source>
        <dbReference type="ARBA" id="ARBA00023136"/>
    </source>
</evidence>
<name>A0A1G8B6G4_9MICO</name>
<evidence type="ECO:0000256" key="2">
    <source>
        <dbReference type="ARBA" id="ARBA00007935"/>
    </source>
</evidence>
<sequence length="375" mass="37207">MTTGTTASTAHQAALGRYRTVAAERPAARVRRSRAATTTIVLVTLLVVAVAASMLLGQYSMSPAEVGASFARRIGELLGVAPDATAVRSDGALWNVRLPRIAAALVVGAALATAGAITQGLFGNPLAEPGVIGITAGAAVGAAIAIIASSAAVVTWTVPAAAFVAGILTTLVVLALSSRLGGSATLVLVLVGIAVNAVAGAASALMVFLAETTSREAIVFWQMGSLNGSTWAGLAPAAVVVAIGLVVAQPLAHGLDALALGETDARRSGLDLRAFRAVAVLCAALLAAGAVATGGIIGFVGLIVPHVLRLIVGPSQRVVLPLSALAGALLLVGADLGARTLVPFVDLPIGVLTAVVGGPLFLVLVRARLRTAVPA</sequence>